<dbReference type="AlphaFoldDB" id="A0AAV4QGI2"/>
<comment type="caution">
    <text evidence="1">The sequence shown here is derived from an EMBL/GenBank/DDBJ whole genome shotgun (WGS) entry which is preliminary data.</text>
</comment>
<keyword evidence="2" id="KW-1185">Reference proteome</keyword>
<dbReference type="Proteomes" id="UP001054945">
    <property type="component" value="Unassembled WGS sequence"/>
</dbReference>
<organism evidence="1 2">
    <name type="scientific">Caerostris extrusa</name>
    <name type="common">Bark spider</name>
    <name type="synonym">Caerostris bankana</name>
    <dbReference type="NCBI Taxonomy" id="172846"/>
    <lineage>
        <taxon>Eukaryota</taxon>
        <taxon>Metazoa</taxon>
        <taxon>Ecdysozoa</taxon>
        <taxon>Arthropoda</taxon>
        <taxon>Chelicerata</taxon>
        <taxon>Arachnida</taxon>
        <taxon>Araneae</taxon>
        <taxon>Araneomorphae</taxon>
        <taxon>Entelegynae</taxon>
        <taxon>Araneoidea</taxon>
        <taxon>Araneidae</taxon>
        <taxon>Caerostris</taxon>
    </lineage>
</organism>
<name>A0AAV4QGI2_CAEEX</name>
<accession>A0AAV4QGI2</accession>
<dbReference type="EMBL" id="BPLR01006051">
    <property type="protein sequence ID" value="GIY07145.1"/>
    <property type="molecule type" value="Genomic_DNA"/>
</dbReference>
<protein>
    <submittedName>
        <fullName evidence="1">Uncharacterized protein</fullName>
    </submittedName>
</protein>
<evidence type="ECO:0000313" key="2">
    <source>
        <dbReference type="Proteomes" id="UP001054945"/>
    </source>
</evidence>
<reference evidence="1 2" key="1">
    <citation type="submission" date="2021-06" db="EMBL/GenBank/DDBJ databases">
        <title>Caerostris extrusa draft genome.</title>
        <authorList>
            <person name="Kono N."/>
            <person name="Arakawa K."/>
        </authorList>
    </citation>
    <scope>NUCLEOTIDE SEQUENCE [LARGE SCALE GENOMIC DNA]</scope>
</reference>
<sequence length="97" mass="11664">MEREIHKSVSRIRRIRLIECHSSPHPVKFQCCSNRSWLVRQNLLMTLERCQNLSLVFYYRHSQVTSQWESGNNLLGYHGVSRKMLSFARLRITRFIQ</sequence>
<gene>
    <name evidence="1" type="ORF">CEXT_589371</name>
</gene>
<evidence type="ECO:0000313" key="1">
    <source>
        <dbReference type="EMBL" id="GIY07145.1"/>
    </source>
</evidence>
<proteinExistence type="predicted"/>